<dbReference type="Proteomes" id="UP000010802">
    <property type="component" value="Chromosome"/>
</dbReference>
<proteinExistence type="predicted"/>
<dbReference type="InterPro" id="IPR007922">
    <property type="entry name" value="DciA-like"/>
</dbReference>
<keyword evidence="2" id="KW-1185">Reference proteome</keyword>
<gene>
    <name evidence="1" type="ordered locus">TEPIRE1_0005</name>
</gene>
<protein>
    <recommendedName>
        <fullName evidence="3">DUF721 domain-containing protein</fullName>
    </recommendedName>
</protein>
<evidence type="ECO:0000313" key="2">
    <source>
        <dbReference type="Proteomes" id="UP000010802"/>
    </source>
</evidence>
<dbReference type="Pfam" id="PF05258">
    <property type="entry name" value="DciA"/>
    <property type="match status" value="1"/>
</dbReference>
<dbReference type="HOGENOM" id="CLU_134901_0_0_9"/>
<sequence>MEKIGTILLSSLKKTCIDKRLMEARIFTSYESMVGEKISKISKPTFMQNNTLFIGVENHVWLYQLYLLKPDLMYKINSKLPYPLVKDIKFQIRNIKKSEKPKAEDIEVKDDEDIKIPETCMKVIYNISCDINDEDLRRSFTRLMIKDMKNKIKKGEKDCSSI</sequence>
<dbReference type="KEGG" id="tep:TepRe1_0005"/>
<evidence type="ECO:0000313" key="1">
    <source>
        <dbReference type="EMBL" id="CDI40251.1"/>
    </source>
</evidence>
<dbReference type="eggNOG" id="COG5512">
    <property type="taxonomic scope" value="Bacteria"/>
</dbReference>
<dbReference type="OrthoDB" id="46633at2"/>
<dbReference type="PANTHER" id="PTHR36456:SF1">
    <property type="entry name" value="UPF0232 PROTEIN SCO3875"/>
    <property type="match status" value="1"/>
</dbReference>
<dbReference type="RefSeq" id="WP_013777144.1">
    <property type="nucleotide sequence ID" value="NC_015519.1"/>
</dbReference>
<reference evidence="2" key="1">
    <citation type="journal article" date="2013" name="Genome Announc.">
        <title>First genome sequence of a syntrophic acetate-oxidizing bacterium, Tepidanaerobacter acetatoxydans strain Re1.</title>
        <authorList>
            <person name="Manzoor S."/>
            <person name="Bongcam-Rudloff E."/>
            <person name="Schnurer A."/>
            <person name="Muller B."/>
        </authorList>
    </citation>
    <scope>NUCLEOTIDE SEQUENCE [LARGE SCALE GENOMIC DNA]</scope>
    <source>
        <strain evidence="2">Re1</strain>
    </source>
</reference>
<organism evidence="1 2">
    <name type="scientific">Tepidanaerobacter acetatoxydans (strain DSM 21804 / JCM 16047 / Re1)</name>
    <dbReference type="NCBI Taxonomy" id="1209989"/>
    <lineage>
        <taxon>Bacteria</taxon>
        <taxon>Bacillati</taxon>
        <taxon>Bacillota</taxon>
        <taxon>Clostridia</taxon>
        <taxon>Thermosediminibacterales</taxon>
        <taxon>Tepidanaerobacteraceae</taxon>
        <taxon>Tepidanaerobacter</taxon>
    </lineage>
</organism>
<dbReference type="EMBL" id="HF563609">
    <property type="protein sequence ID" value="CDI40251.1"/>
    <property type="molecule type" value="Genomic_DNA"/>
</dbReference>
<dbReference type="KEGG" id="tae:TepiRe1_0005"/>
<name>F4LR77_TEPAE</name>
<dbReference type="STRING" id="1209989.TepRe1_0005"/>
<evidence type="ECO:0008006" key="3">
    <source>
        <dbReference type="Google" id="ProtNLM"/>
    </source>
</evidence>
<dbReference type="AlphaFoldDB" id="F4LR77"/>
<accession>F4LR77</accession>
<dbReference type="PANTHER" id="PTHR36456">
    <property type="entry name" value="UPF0232 PROTEIN SCO3875"/>
    <property type="match status" value="1"/>
</dbReference>